<dbReference type="EMBL" id="BQNB010013007">
    <property type="protein sequence ID" value="GJT10684.1"/>
    <property type="molecule type" value="Genomic_DNA"/>
</dbReference>
<organism evidence="2 3">
    <name type="scientific">Tanacetum coccineum</name>
    <dbReference type="NCBI Taxonomy" id="301880"/>
    <lineage>
        <taxon>Eukaryota</taxon>
        <taxon>Viridiplantae</taxon>
        <taxon>Streptophyta</taxon>
        <taxon>Embryophyta</taxon>
        <taxon>Tracheophyta</taxon>
        <taxon>Spermatophyta</taxon>
        <taxon>Magnoliopsida</taxon>
        <taxon>eudicotyledons</taxon>
        <taxon>Gunneridae</taxon>
        <taxon>Pentapetalae</taxon>
        <taxon>asterids</taxon>
        <taxon>campanulids</taxon>
        <taxon>Asterales</taxon>
        <taxon>Asteraceae</taxon>
        <taxon>Asteroideae</taxon>
        <taxon>Anthemideae</taxon>
        <taxon>Anthemidinae</taxon>
        <taxon>Tanacetum</taxon>
    </lineage>
</organism>
<name>A0ABQ5B8Y1_9ASTR</name>
<comment type="caution">
    <text evidence="2">The sequence shown here is derived from an EMBL/GenBank/DDBJ whole genome shotgun (WGS) entry which is preliminary data.</text>
</comment>
<proteinExistence type="predicted"/>
<dbReference type="PANTHER" id="PTHR31286">
    <property type="entry name" value="GLYCINE-RICH CELL WALL STRUCTURAL PROTEIN 1.8-LIKE"/>
    <property type="match status" value="1"/>
</dbReference>
<dbReference type="PANTHER" id="PTHR31286:SF99">
    <property type="entry name" value="DUF4283 DOMAIN-CONTAINING PROTEIN"/>
    <property type="match status" value="1"/>
</dbReference>
<feature type="region of interest" description="Disordered" evidence="1">
    <location>
        <begin position="419"/>
        <end position="453"/>
    </location>
</feature>
<dbReference type="InterPro" id="IPR040256">
    <property type="entry name" value="At4g02000-like"/>
</dbReference>
<evidence type="ECO:0000313" key="3">
    <source>
        <dbReference type="Proteomes" id="UP001151760"/>
    </source>
</evidence>
<reference evidence="2" key="2">
    <citation type="submission" date="2022-01" db="EMBL/GenBank/DDBJ databases">
        <authorList>
            <person name="Yamashiro T."/>
            <person name="Shiraishi A."/>
            <person name="Satake H."/>
            <person name="Nakayama K."/>
        </authorList>
    </citation>
    <scope>NUCLEOTIDE SEQUENCE</scope>
</reference>
<feature type="compositionally biased region" description="Low complexity" evidence="1">
    <location>
        <begin position="438"/>
        <end position="453"/>
    </location>
</feature>
<sequence length="679" mass="74075">MEQGFLSQKGSEVGRGVKEKQVLMEDKSVEVGKLGNVTGEQVVKEKQSSLVDTTTPNVENTGLNSYPPLHTQGSTPTGNSPSKSSYANVTGEPSRKALNFCTLCTLGGNEIDVVVPVESIRAISDRFANTTYGFFLGKRVAYLVVANYVRNTWGKFGLVKSMLNSSTGLSPDLEFYNWYQSLVAADLGLIRWQQSGRSEGSRVSSQTLTSKHMDWFTAGLDVPTAKLFLIPTGKLMVPAGSSWFLLVVPAGRLFGSYCSIDGLNVMLESGPWFIRNHPLILKKWNPDVNLLKEDVRNIPVWVKLHGVPVTAFIEDCLSDIAIKLGIPLMLDSYTSDMCLQSWGRSSYAREMIDLRDDVELKDTIIVAMLKLNGGGVLHVYCSCLGVAKNLKKPSQASKGVPVGLKVGFKPAKEYRLVSKKPTANSSVDNDEEFGTNGGTSNLASNGANSSGSSFWNVETSSTNTTPIVEKIRKFEKLIIDGKVTLVDDDGKPLKMVDYPGDHDSEDEVESIDNDMARSMASERVGFGIQSLLEQWRDSYENGDYDEDPYNDDMYEGQDLPDKLQEICDNLDIRVRGNGGNQFGQYAGQIIGNQNGYNAVQNVGNQVVLNAVQNPSVQNVGNQNGFIIVPVIVNQNGNQTRNGNVVAAWAGDNGNGNNGDIDEIEEVNANNILMANLQQA</sequence>
<keyword evidence="3" id="KW-1185">Reference proteome</keyword>
<feature type="region of interest" description="Disordered" evidence="1">
    <location>
        <begin position="37"/>
        <end position="90"/>
    </location>
</feature>
<feature type="compositionally biased region" description="Polar residues" evidence="1">
    <location>
        <begin position="1"/>
        <end position="10"/>
    </location>
</feature>
<dbReference type="Proteomes" id="UP001151760">
    <property type="component" value="Unassembled WGS sequence"/>
</dbReference>
<evidence type="ECO:0000313" key="2">
    <source>
        <dbReference type="EMBL" id="GJT10684.1"/>
    </source>
</evidence>
<accession>A0ABQ5B8Y1</accession>
<reference evidence="2" key="1">
    <citation type="journal article" date="2022" name="Int. J. Mol. Sci.">
        <title>Draft Genome of Tanacetum Coccineum: Genomic Comparison of Closely Related Tanacetum-Family Plants.</title>
        <authorList>
            <person name="Yamashiro T."/>
            <person name="Shiraishi A."/>
            <person name="Nakayama K."/>
            <person name="Satake H."/>
        </authorList>
    </citation>
    <scope>NUCLEOTIDE SEQUENCE</scope>
</reference>
<evidence type="ECO:0000256" key="1">
    <source>
        <dbReference type="SAM" id="MobiDB-lite"/>
    </source>
</evidence>
<feature type="compositionally biased region" description="Polar residues" evidence="1">
    <location>
        <begin position="48"/>
        <end position="64"/>
    </location>
</feature>
<feature type="region of interest" description="Disordered" evidence="1">
    <location>
        <begin position="1"/>
        <end position="21"/>
    </location>
</feature>
<gene>
    <name evidence="2" type="ORF">Tco_0857726</name>
</gene>
<protein>
    <submittedName>
        <fullName evidence="2">Ribonuclease H-like domain-containing protein</fullName>
    </submittedName>
</protein>
<feature type="compositionally biased region" description="Polar residues" evidence="1">
    <location>
        <begin position="71"/>
        <end position="88"/>
    </location>
</feature>